<dbReference type="Proteomes" id="UP000199310">
    <property type="component" value="Unassembled WGS sequence"/>
</dbReference>
<dbReference type="Pfam" id="PF12867">
    <property type="entry name" value="DinB_2"/>
    <property type="match status" value="1"/>
</dbReference>
<accession>A0A1I0S5Z1</accession>
<evidence type="ECO:0000313" key="2">
    <source>
        <dbReference type="EMBL" id="SEW50696.1"/>
    </source>
</evidence>
<evidence type="ECO:0000259" key="1">
    <source>
        <dbReference type="Pfam" id="PF12867"/>
    </source>
</evidence>
<name>A0A1I0S5Z1_9BACT</name>
<dbReference type="InterPro" id="IPR034660">
    <property type="entry name" value="DinB/YfiT-like"/>
</dbReference>
<gene>
    <name evidence="2" type="ORF">SAMN04488122_3925</name>
</gene>
<sequence>MLTGILINLFERDLSKLEEEIAAYESGAGIWLVPPGIKNSAGTLCLHLCGNLQHFVGAVLGQTGYIRNRELEFSDRDVPTEDLLVLISATRRIILTVIAGLSAEDLESLYPEKVFSGTMSTGHFLVHLSTHLNYHLGQINYHRRLTQS</sequence>
<dbReference type="RefSeq" id="WP_089897301.1">
    <property type="nucleotide sequence ID" value="NZ_FOJG01000002.1"/>
</dbReference>
<protein>
    <submittedName>
        <fullName evidence="2">DinB superfamily protein</fullName>
    </submittedName>
</protein>
<dbReference type="InterPro" id="IPR024775">
    <property type="entry name" value="DinB-like"/>
</dbReference>
<dbReference type="OrthoDB" id="893570at2"/>
<reference evidence="3" key="1">
    <citation type="submission" date="2016-10" db="EMBL/GenBank/DDBJ databases">
        <authorList>
            <person name="Varghese N."/>
            <person name="Submissions S."/>
        </authorList>
    </citation>
    <scope>NUCLEOTIDE SEQUENCE [LARGE SCALE GENOMIC DNA]</scope>
    <source>
        <strain evidence="3">DSM 3695</strain>
    </source>
</reference>
<feature type="domain" description="DinB-like" evidence="1">
    <location>
        <begin position="33"/>
        <end position="139"/>
    </location>
</feature>
<evidence type="ECO:0000313" key="3">
    <source>
        <dbReference type="Proteomes" id="UP000199310"/>
    </source>
</evidence>
<dbReference type="STRING" id="29529.SAMN04488122_3925"/>
<dbReference type="Gene3D" id="1.20.120.450">
    <property type="entry name" value="dinb family like domain"/>
    <property type="match status" value="1"/>
</dbReference>
<keyword evidence="3" id="KW-1185">Reference proteome</keyword>
<proteinExistence type="predicted"/>
<dbReference type="AlphaFoldDB" id="A0A1I0S5Z1"/>
<dbReference type="SUPFAM" id="SSF109854">
    <property type="entry name" value="DinB/YfiT-like putative metalloenzymes"/>
    <property type="match status" value="1"/>
</dbReference>
<dbReference type="EMBL" id="FOJG01000002">
    <property type="protein sequence ID" value="SEW50696.1"/>
    <property type="molecule type" value="Genomic_DNA"/>
</dbReference>
<organism evidence="2 3">
    <name type="scientific">Chitinophaga arvensicola</name>
    <dbReference type="NCBI Taxonomy" id="29529"/>
    <lineage>
        <taxon>Bacteria</taxon>
        <taxon>Pseudomonadati</taxon>
        <taxon>Bacteroidota</taxon>
        <taxon>Chitinophagia</taxon>
        <taxon>Chitinophagales</taxon>
        <taxon>Chitinophagaceae</taxon>
        <taxon>Chitinophaga</taxon>
    </lineage>
</organism>